<accession>A0ACC0NQZ3</accession>
<reference evidence="1" key="1">
    <citation type="submission" date="2022-02" db="EMBL/GenBank/DDBJ databases">
        <title>Plant Genome Project.</title>
        <authorList>
            <person name="Zhang R.-G."/>
        </authorList>
    </citation>
    <scope>NUCLEOTIDE SEQUENCE</scope>
    <source>
        <strain evidence="1">AT1</strain>
    </source>
</reference>
<evidence type="ECO:0000313" key="1">
    <source>
        <dbReference type="EMBL" id="KAI8555374.1"/>
    </source>
</evidence>
<evidence type="ECO:0000313" key="2">
    <source>
        <dbReference type="Proteomes" id="UP001062846"/>
    </source>
</evidence>
<comment type="caution">
    <text evidence="1">The sequence shown here is derived from an EMBL/GenBank/DDBJ whole genome shotgun (WGS) entry which is preliminary data.</text>
</comment>
<dbReference type="Proteomes" id="UP001062846">
    <property type="component" value="Chromosome 5"/>
</dbReference>
<gene>
    <name evidence="1" type="ORF">RHMOL_Rhmol05G0170100</name>
</gene>
<sequence>MTLWLWSYFPKLAPPMNKNPEHTCYGLHYTDIRGPRYAFGAYFKFFYHELTSMGKSWMPFARDAVPWWLKQSASNPGDDYDDHMEVWTSFLISRDLMYGMAYVPTNYKCAVEYYNAAQFARQFGLCQLTPIPPYQSLNEDFTDRPVIQPRDLERVRNVLPEHRKDFALHSFVERTEKGAKFDNWWGGYIKMHFSKPYLDVLTALLPNPAEAPEPGIHMPLQQISPSPSQSTKRKGLSDVLKDVPSAPQRSKRVKTTAQRQWPKASETAVAGRIRSSAKTSSPETDPSENATSKTQEEQAESVPSKKKRLQKKTSTLSDSEKTESATEHNPIVRMYCDTNLLAFMAPYYHQLPLVFNPQELDAYLEEEILEDEVEIQEKGLEVKTKPEHEASSRTPEKHGSPAIHSSQPLTRLLSKISCMY</sequence>
<name>A0ACC0NQZ3_RHOML</name>
<keyword evidence="2" id="KW-1185">Reference proteome</keyword>
<protein>
    <submittedName>
        <fullName evidence="1">Uncharacterized protein</fullName>
    </submittedName>
</protein>
<organism evidence="1 2">
    <name type="scientific">Rhododendron molle</name>
    <name type="common">Chinese azalea</name>
    <name type="synonym">Azalea mollis</name>
    <dbReference type="NCBI Taxonomy" id="49168"/>
    <lineage>
        <taxon>Eukaryota</taxon>
        <taxon>Viridiplantae</taxon>
        <taxon>Streptophyta</taxon>
        <taxon>Embryophyta</taxon>
        <taxon>Tracheophyta</taxon>
        <taxon>Spermatophyta</taxon>
        <taxon>Magnoliopsida</taxon>
        <taxon>eudicotyledons</taxon>
        <taxon>Gunneridae</taxon>
        <taxon>Pentapetalae</taxon>
        <taxon>asterids</taxon>
        <taxon>Ericales</taxon>
        <taxon>Ericaceae</taxon>
        <taxon>Ericoideae</taxon>
        <taxon>Rhodoreae</taxon>
        <taxon>Rhododendron</taxon>
    </lineage>
</organism>
<dbReference type="EMBL" id="CM046392">
    <property type="protein sequence ID" value="KAI8555374.1"/>
    <property type="molecule type" value="Genomic_DNA"/>
</dbReference>
<proteinExistence type="predicted"/>